<reference evidence="4 5" key="1">
    <citation type="submission" date="2017-02" db="EMBL/GenBank/DDBJ databases">
        <authorList>
            <person name="Peterson S.W."/>
        </authorList>
    </citation>
    <scope>NUCLEOTIDE SEQUENCE [LARGE SCALE GENOMIC DNA]</scope>
    <source>
        <strain evidence="4 5">LMG 22410</strain>
    </source>
</reference>
<sequence>MATITGWGDRLSWSGETPLDYPDLNPVAFTRMDGAGAASWADDVNPGRSWELHTENPAANFAGDTGPFARFLRVNNAAPATDQSRVTLPYFPGLWPGPSGRLLFGAWSQQAYVMSFSPILSTRGTPDHAPLAYLSTDAAGTPRQQVYSAAGALVLDQYEVTPWRGDMQAWVWHGQLVDLAAGTSQLVSVRRGTADPFIGPVRTLSGAPNGAATANLDVMALQGSGYWSTGNIDEVMVAHPGEGFDLALFADRLALGGFADARASQEARTRLTVTDLAVHATDPQAFSTGAERVSWSTPPEPGSESVTPHWSTDNGATWSTGALPSVFSGLLRWQVALAAGEQFTGMTLLPAMPTLAPLSDVELEQNDQTTIPLDATWSGEPAWAVAAPGLSASVSGTTLSLASGWAAGELPVTVTLRDQWGRSVSRSFTATVQPQAWTPPPPPQYPRAPIVVWGDDGPEAAIIDALSAVVTEEVNGEHTTELSIPRNHRHAAAFQSERLVELAGDRYRIRRVTDGRDGRTPVTTVYCEAEFYDLAYAGQLPPREYLQVPAGAAMEDALQGTGWSIAAVTVTTRRTYSVEESNPLSMLRTIQSQHGGDLIFNSADKTVSLVTQSGRDVGVSFAYGRGLTESKRVVDTTSLVTRIYARNEEGVTIASVNNGLPYVEDFTWTSEVREATYDFASGTSPFTMLSMVSATLANRSKPSFSYEFTVADLSHRSGQEVDRFDVGDVVTVVDDELGIRETQRIVRVEHDVIRPWQSRVTLSAKLRELGSSTGTEAGALTTGSSNTAFDLVPFNLLRNARFDNGLAHWASSGVERVDGDGTGDYAVRFQGTGTRWIEQTVQPDNRDVYSLSLQVDPVAGGTVPPLRAIVTVEYEDGTRDAIPVDLV</sequence>
<dbReference type="NCBIfam" id="TIGR01665">
    <property type="entry name" value="put_anti_recept"/>
    <property type="match status" value="1"/>
</dbReference>
<evidence type="ECO:0000259" key="2">
    <source>
        <dbReference type="Pfam" id="PF06605"/>
    </source>
</evidence>
<dbReference type="OrthoDB" id="5090100at2"/>
<name>A0A1R4FUZ8_9MICO</name>
<feature type="region of interest" description="Disordered" evidence="1">
    <location>
        <begin position="287"/>
        <end position="309"/>
    </location>
</feature>
<feature type="domain" description="Prophage endopeptidase tail N-terminal" evidence="3">
    <location>
        <begin position="455"/>
        <end position="529"/>
    </location>
</feature>
<gene>
    <name evidence="4" type="ORF">CZ674_06785</name>
</gene>
<organism evidence="4 5">
    <name type="scientific">Agrococcus casei LMG 22410</name>
    <dbReference type="NCBI Taxonomy" id="1255656"/>
    <lineage>
        <taxon>Bacteria</taxon>
        <taxon>Bacillati</taxon>
        <taxon>Actinomycetota</taxon>
        <taxon>Actinomycetes</taxon>
        <taxon>Micrococcales</taxon>
        <taxon>Microbacteriaceae</taxon>
        <taxon>Agrococcus</taxon>
    </lineage>
</organism>
<proteinExistence type="predicted"/>
<protein>
    <submittedName>
        <fullName evidence="4">Phage minor structural protein # possibly with peptidase activity</fullName>
    </submittedName>
</protein>
<dbReference type="AlphaFoldDB" id="A0A1R4FUZ8"/>
<dbReference type="EMBL" id="FUHU01000027">
    <property type="protein sequence ID" value="SJM59738.1"/>
    <property type="molecule type" value="Genomic_DNA"/>
</dbReference>
<dbReference type="Gene3D" id="2.60.120.260">
    <property type="entry name" value="Galactose-binding domain-like"/>
    <property type="match status" value="1"/>
</dbReference>
<dbReference type="GeneID" id="303172922"/>
<evidence type="ECO:0000313" key="4">
    <source>
        <dbReference type="EMBL" id="SJM59738.1"/>
    </source>
</evidence>
<accession>A0A1R4FUZ8</accession>
<keyword evidence="5" id="KW-1185">Reference proteome</keyword>
<dbReference type="InterPro" id="IPR044051">
    <property type="entry name" value="Prophage_tail_N"/>
</dbReference>
<dbReference type="InterPro" id="IPR007119">
    <property type="entry name" value="Phage_tail_spike_N"/>
</dbReference>
<evidence type="ECO:0000313" key="5">
    <source>
        <dbReference type="Proteomes" id="UP000195787"/>
    </source>
</evidence>
<dbReference type="Pfam" id="PF06605">
    <property type="entry name" value="Prophage_tail"/>
    <property type="match status" value="1"/>
</dbReference>
<evidence type="ECO:0000256" key="1">
    <source>
        <dbReference type="SAM" id="MobiDB-lite"/>
    </source>
</evidence>
<feature type="domain" description="Tail spike" evidence="2">
    <location>
        <begin position="532"/>
        <end position="771"/>
    </location>
</feature>
<dbReference type="Proteomes" id="UP000195787">
    <property type="component" value="Unassembled WGS sequence"/>
</dbReference>
<dbReference type="Pfam" id="PF18994">
    <property type="entry name" value="Prophage_tailD1"/>
    <property type="match status" value="1"/>
</dbReference>
<evidence type="ECO:0000259" key="3">
    <source>
        <dbReference type="Pfam" id="PF18994"/>
    </source>
</evidence>
<dbReference type="InterPro" id="IPR010572">
    <property type="entry name" value="Tail_dom"/>
</dbReference>
<dbReference type="RefSeq" id="WP_086991802.1">
    <property type="nucleotide sequence ID" value="NZ_FUHU01000027.1"/>
</dbReference>